<keyword evidence="3" id="KW-1185">Reference proteome</keyword>
<dbReference type="AlphaFoldDB" id="A0AAD9HMG8"/>
<accession>A0AAD9HMG8</accession>
<feature type="region of interest" description="Disordered" evidence="1">
    <location>
        <begin position="166"/>
        <end position="187"/>
    </location>
</feature>
<organism evidence="2 3">
    <name type="scientific">Colletotrichum zoysiae</name>
    <dbReference type="NCBI Taxonomy" id="1216348"/>
    <lineage>
        <taxon>Eukaryota</taxon>
        <taxon>Fungi</taxon>
        <taxon>Dikarya</taxon>
        <taxon>Ascomycota</taxon>
        <taxon>Pezizomycotina</taxon>
        <taxon>Sordariomycetes</taxon>
        <taxon>Hypocreomycetidae</taxon>
        <taxon>Glomerellales</taxon>
        <taxon>Glomerellaceae</taxon>
        <taxon>Colletotrichum</taxon>
        <taxon>Colletotrichum graminicola species complex</taxon>
    </lineage>
</organism>
<feature type="compositionally biased region" description="Gly residues" evidence="1">
    <location>
        <begin position="171"/>
        <end position="187"/>
    </location>
</feature>
<evidence type="ECO:0000313" key="2">
    <source>
        <dbReference type="EMBL" id="KAK2031835.1"/>
    </source>
</evidence>
<reference evidence="2" key="1">
    <citation type="submission" date="2021-06" db="EMBL/GenBank/DDBJ databases">
        <title>Comparative genomics, transcriptomics and evolutionary studies reveal genomic signatures of adaptation to plant cell wall in hemibiotrophic fungi.</title>
        <authorList>
            <consortium name="DOE Joint Genome Institute"/>
            <person name="Baroncelli R."/>
            <person name="Diaz J.F."/>
            <person name="Benocci T."/>
            <person name="Peng M."/>
            <person name="Battaglia E."/>
            <person name="Haridas S."/>
            <person name="Andreopoulos W."/>
            <person name="Labutti K."/>
            <person name="Pangilinan J."/>
            <person name="Floch G.L."/>
            <person name="Makela M.R."/>
            <person name="Henrissat B."/>
            <person name="Grigoriev I.V."/>
            <person name="Crouch J.A."/>
            <person name="De Vries R.P."/>
            <person name="Sukno S.A."/>
            <person name="Thon M.R."/>
        </authorList>
    </citation>
    <scope>NUCLEOTIDE SEQUENCE</scope>
    <source>
        <strain evidence="2">MAFF235873</strain>
    </source>
</reference>
<evidence type="ECO:0000256" key="1">
    <source>
        <dbReference type="SAM" id="MobiDB-lite"/>
    </source>
</evidence>
<protein>
    <submittedName>
        <fullName evidence="2">Uncharacterized protein</fullName>
    </submittedName>
</protein>
<comment type="caution">
    <text evidence="2">The sequence shown here is derived from an EMBL/GenBank/DDBJ whole genome shotgun (WGS) entry which is preliminary data.</text>
</comment>
<name>A0AAD9HMG8_9PEZI</name>
<proteinExistence type="predicted"/>
<dbReference type="EMBL" id="MU842836">
    <property type="protein sequence ID" value="KAK2031835.1"/>
    <property type="molecule type" value="Genomic_DNA"/>
</dbReference>
<evidence type="ECO:0000313" key="3">
    <source>
        <dbReference type="Proteomes" id="UP001232148"/>
    </source>
</evidence>
<gene>
    <name evidence="2" type="ORF">LX32DRAFT_650410</name>
</gene>
<feature type="region of interest" description="Disordered" evidence="1">
    <location>
        <begin position="1"/>
        <end position="24"/>
    </location>
</feature>
<sequence length="187" mass="19667">MRAEQEPVADDTNSLPPGTGKSPLFRVRDYAHKMPEDMARKGGVFFPMYQREAMWIDFSAGVRINPRCANPARGVGSPWLFRLAVATPEIAETDDADEAEAEEMGLAAGGLIKQATEADTYPADVWDVEASAMLNLQTLDVGSFGAVTGLPALVRPEGVPLLRGLGRGERAGAGGAAGPRGLSQGGA</sequence>
<dbReference type="Proteomes" id="UP001232148">
    <property type="component" value="Unassembled WGS sequence"/>
</dbReference>